<proteinExistence type="predicted"/>
<evidence type="ECO:0000313" key="2">
    <source>
        <dbReference type="EMBL" id="KAG7287433.1"/>
    </source>
</evidence>
<comment type="caution">
    <text evidence="2">The sequence shown here is derived from an EMBL/GenBank/DDBJ whole genome shotgun (WGS) entry which is preliminary data.</text>
</comment>
<dbReference type="Pfam" id="PF13649">
    <property type="entry name" value="Methyltransf_25"/>
    <property type="match status" value="1"/>
</dbReference>
<dbReference type="Gene3D" id="3.40.50.150">
    <property type="entry name" value="Vaccinia Virus protein VP39"/>
    <property type="match status" value="1"/>
</dbReference>
<gene>
    <name evidence="2" type="ORF">NEMBOFW57_006944</name>
</gene>
<dbReference type="InterPro" id="IPR029063">
    <property type="entry name" value="SAM-dependent_MTases_sf"/>
</dbReference>
<dbReference type="EMBL" id="JAHCVI010000003">
    <property type="protein sequence ID" value="KAG7287433.1"/>
    <property type="molecule type" value="Genomic_DNA"/>
</dbReference>
<dbReference type="InterPro" id="IPR041698">
    <property type="entry name" value="Methyltransf_25"/>
</dbReference>
<feature type="domain" description="Methyltransferase" evidence="1">
    <location>
        <begin position="61"/>
        <end position="160"/>
    </location>
</feature>
<sequence length="302" mass="33485">MSTATQASELHRIYQSVQTAADNAWEDVLLENSRSVSTPLATRMLSQMGLGKDTNTPFRLLENACGAGVVAPLLQQIIRPEVLKQSSILCGDFSDPLVRLARKRIESEGWVNTKATKIDAQKTGLADGAFTHVATNIGFHVVPNSEAALNEAIRMLEPGGVLGFTTFHREPGWVTELKEAFESFSFKAPLEMTLQTTAWGRWSDVNWIRETLVGRGLQDVKVDVFAFLSHVGSADAFIANYGTMIDWVMNTSWSEELRREHPREEVHVLIKGFLEKKYGGAGWQLSWIPIVATGRVVSNARI</sequence>
<dbReference type="SUPFAM" id="SSF53335">
    <property type="entry name" value="S-adenosyl-L-methionine-dependent methyltransferases"/>
    <property type="match status" value="1"/>
</dbReference>
<name>A0AAD4I007_9PEZI</name>
<organism evidence="2 3">
    <name type="scientific">Staphylotrichum longicolle</name>
    <dbReference type="NCBI Taxonomy" id="669026"/>
    <lineage>
        <taxon>Eukaryota</taxon>
        <taxon>Fungi</taxon>
        <taxon>Dikarya</taxon>
        <taxon>Ascomycota</taxon>
        <taxon>Pezizomycotina</taxon>
        <taxon>Sordariomycetes</taxon>
        <taxon>Sordariomycetidae</taxon>
        <taxon>Sordariales</taxon>
        <taxon>Chaetomiaceae</taxon>
        <taxon>Staphylotrichum</taxon>
    </lineage>
</organism>
<dbReference type="GO" id="GO:0008757">
    <property type="term" value="F:S-adenosylmethionine-dependent methyltransferase activity"/>
    <property type="evidence" value="ECO:0007669"/>
    <property type="project" value="InterPro"/>
</dbReference>
<dbReference type="CDD" id="cd02440">
    <property type="entry name" value="AdoMet_MTases"/>
    <property type="match status" value="1"/>
</dbReference>
<evidence type="ECO:0000259" key="1">
    <source>
        <dbReference type="Pfam" id="PF13649"/>
    </source>
</evidence>
<dbReference type="Proteomes" id="UP001197093">
    <property type="component" value="Unassembled WGS sequence"/>
</dbReference>
<reference evidence="2" key="1">
    <citation type="submission" date="2023-02" db="EMBL/GenBank/DDBJ databases">
        <authorList>
            <person name="Palmer J.M."/>
        </authorList>
    </citation>
    <scope>NUCLEOTIDE SEQUENCE</scope>
    <source>
        <strain evidence="2">FW57</strain>
    </source>
</reference>
<protein>
    <recommendedName>
        <fullName evidence="1">Methyltransferase domain-containing protein</fullName>
    </recommendedName>
</protein>
<dbReference type="AlphaFoldDB" id="A0AAD4I007"/>
<accession>A0AAD4I007</accession>
<evidence type="ECO:0000313" key="3">
    <source>
        <dbReference type="Proteomes" id="UP001197093"/>
    </source>
</evidence>
<keyword evidence="3" id="KW-1185">Reference proteome</keyword>